<dbReference type="Proteomes" id="UP000799423">
    <property type="component" value="Unassembled WGS sequence"/>
</dbReference>
<accession>A0A6A7B7L1</accession>
<evidence type="ECO:0000313" key="2">
    <source>
        <dbReference type="Proteomes" id="UP000799423"/>
    </source>
</evidence>
<dbReference type="AlphaFoldDB" id="A0A6A7B7L1"/>
<reference evidence="1" key="1">
    <citation type="submission" date="2020-01" db="EMBL/GenBank/DDBJ databases">
        <authorList>
            <consortium name="DOE Joint Genome Institute"/>
            <person name="Haridas S."/>
            <person name="Albert R."/>
            <person name="Binder M."/>
            <person name="Bloem J."/>
            <person name="Labutti K."/>
            <person name="Salamov A."/>
            <person name="Andreopoulos B."/>
            <person name="Baker S.E."/>
            <person name="Barry K."/>
            <person name="Bills G."/>
            <person name="Bluhm B.H."/>
            <person name="Cannon C."/>
            <person name="Castanera R."/>
            <person name="Culley D.E."/>
            <person name="Daum C."/>
            <person name="Ezra D."/>
            <person name="Gonzalez J.B."/>
            <person name="Henrissat B."/>
            <person name="Kuo A."/>
            <person name="Liang C."/>
            <person name="Lipzen A."/>
            <person name="Lutzoni F."/>
            <person name="Magnuson J."/>
            <person name="Mondo S."/>
            <person name="Nolan M."/>
            <person name="Ohm R."/>
            <person name="Pangilinan J."/>
            <person name="Park H.-J."/>
            <person name="Ramirez L."/>
            <person name="Alfaro M."/>
            <person name="Sun H."/>
            <person name="Tritt A."/>
            <person name="Yoshinaga Y."/>
            <person name="Zwiers L.-H."/>
            <person name="Turgeon B.G."/>
            <person name="Goodwin S.B."/>
            <person name="Spatafora J.W."/>
            <person name="Crous P.W."/>
            <person name="Grigoriev I.V."/>
        </authorList>
    </citation>
    <scope>NUCLEOTIDE SEQUENCE</scope>
    <source>
        <strain evidence="1">IPT5</strain>
    </source>
</reference>
<proteinExistence type="predicted"/>
<name>A0A6A7B7L1_9PLEO</name>
<sequence>MVYCGSSILSFLLFGGPGLWWSWLKYDNGTGEAGATIATSSFCNWLYYHHVCILLLHSCRVVLCRVNVSLLGVVC</sequence>
<dbReference type="EMBL" id="MU006307">
    <property type="protein sequence ID" value="KAF2850349.1"/>
    <property type="molecule type" value="Genomic_DNA"/>
</dbReference>
<evidence type="ECO:0000313" key="1">
    <source>
        <dbReference type="EMBL" id="KAF2850349.1"/>
    </source>
</evidence>
<protein>
    <submittedName>
        <fullName evidence="1">Uncharacterized protein</fullName>
    </submittedName>
</protein>
<keyword evidence="2" id="KW-1185">Reference proteome</keyword>
<gene>
    <name evidence="1" type="ORF">T440DRAFT_468672</name>
</gene>
<organism evidence="1 2">
    <name type="scientific">Plenodomus tracheiphilus IPT5</name>
    <dbReference type="NCBI Taxonomy" id="1408161"/>
    <lineage>
        <taxon>Eukaryota</taxon>
        <taxon>Fungi</taxon>
        <taxon>Dikarya</taxon>
        <taxon>Ascomycota</taxon>
        <taxon>Pezizomycotina</taxon>
        <taxon>Dothideomycetes</taxon>
        <taxon>Pleosporomycetidae</taxon>
        <taxon>Pleosporales</taxon>
        <taxon>Pleosporineae</taxon>
        <taxon>Leptosphaeriaceae</taxon>
        <taxon>Plenodomus</taxon>
    </lineage>
</organism>